<dbReference type="Proteomes" id="UP001151760">
    <property type="component" value="Unassembled WGS sequence"/>
</dbReference>
<dbReference type="InterPro" id="IPR012337">
    <property type="entry name" value="RNaseH-like_sf"/>
</dbReference>
<name>A0ABQ5FRP6_9ASTR</name>
<evidence type="ECO:0000256" key="1">
    <source>
        <dbReference type="SAM" id="MobiDB-lite"/>
    </source>
</evidence>
<sequence length="464" mass="52455">MIQVRLKETVRRIRTDNGTEFVNQTLREYYEKVGISHETSVARSPQQNGVVERQNRRLIEAARTMLIYVKTPLFLWAEAVATTCYTQNRSIIRRRHGKTPPDLSYLHVFGALCYPTNDSENLGKLQPKADIDMLFQSLFDEFLNPSPSIDHPAPEVVALINEVIAPVLVDSTGSPSSTTVDQDAPSPSNSKTIPEIEPPIIPNDVEEDNHDIEVAHMGNDPYFGVPIPKVSSDQSSSSDSIHTIVHPDHQISKHNSKWTKDHPLKNIISELKRPVSTGCNYMSKLFSVTTMLSSLLLNPRRIKTLKKQLKFAADLEIENMELLTALHRFHPQTMWASRTKYPNRGIGKAYPLKGHRANYKSVGMALSILEYFHTALVELSQPRAKFLRICPECEDFSVLSCLQEFSILSFIWESDILILLTTNKVLIGISHYVSNGEVDINKKDRKPSQNDKMKHGMEKTVAKS</sequence>
<evidence type="ECO:0000313" key="3">
    <source>
        <dbReference type="EMBL" id="GJT66036.1"/>
    </source>
</evidence>
<feature type="domain" description="Integrase catalytic" evidence="2">
    <location>
        <begin position="1"/>
        <end position="108"/>
    </location>
</feature>
<reference evidence="3" key="2">
    <citation type="submission" date="2022-01" db="EMBL/GenBank/DDBJ databases">
        <authorList>
            <person name="Yamashiro T."/>
            <person name="Shiraishi A."/>
            <person name="Satake H."/>
            <person name="Nakayama K."/>
        </authorList>
    </citation>
    <scope>NUCLEOTIDE SEQUENCE</scope>
</reference>
<dbReference type="Gene3D" id="3.30.420.10">
    <property type="entry name" value="Ribonuclease H-like superfamily/Ribonuclease H"/>
    <property type="match status" value="1"/>
</dbReference>
<comment type="caution">
    <text evidence="3">The sequence shown here is derived from an EMBL/GenBank/DDBJ whole genome shotgun (WGS) entry which is preliminary data.</text>
</comment>
<dbReference type="InterPro" id="IPR001584">
    <property type="entry name" value="Integrase_cat-core"/>
</dbReference>
<protein>
    <submittedName>
        <fullName evidence="3">Retrovirus-related pol polyprotein from transposon TNT 1-94</fullName>
    </submittedName>
</protein>
<dbReference type="PANTHER" id="PTHR42648:SF32">
    <property type="entry name" value="RIBONUCLEASE H-LIKE DOMAIN, GAG-PRE-INTEGRASE DOMAIN PROTEIN-RELATED"/>
    <property type="match status" value="1"/>
</dbReference>
<dbReference type="PANTHER" id="PTHR42648">
    <property type="entry name" value="TRANSPOSASE, PUTATIVE-RELATED"/>
    <property type="match status" value="1"/>
</dbReference>
<dbReference type="InterPro" id="IPR036397">
    <property type="entry name" value="RNaseH_sf"/>
</dbReference>
<accession>A0ABQ5FRP6</accession>
<dbReference type="InterPro" id="IPR039537">
    <property type="entry name" value="Retrotran_Ty1/copia-like"/>
</dbReference>
<dbReference type="PROSITE" id="PS50994">
    <property type="entry name" value="INTEGRASE"/>
    <property type="match status" value="1"/>
</dbReference>
<feature type="region of interest" description="Disordered" evidence="1">
    <location>
        <begin position="172"/>
        <end position="198"/>
    </location>
</feature>
<reference evidence="3" key="1">
    <citation type="journal article" date="2022" name="Int. J. Mol. Sci.">
        <title>Draft Genome of Tanacetum Coccineum: Genomic Comparison of Closely Related Tanacetum-Family Plants.</title>
        <authorList>
            <person name="Yamashiro T."/>
            <person name="Shiraishi A."/>
            <person name="Nakayama K."/>
            <person name="Satake H."/>
        </authorList>
    </citation>
    <scope>NUCLEOTIDE SEQUENCE</scope>
</reference>
<dbReference type="SUPFAM" id="SSF53098">
    <property type="entry name" value="Ribonuclease H-like"/>
    <property type="match status" value="1"/>
</dbReference>
<feature type="region of interest" description="Disordered" evidence="1">
    <location>
        <begin position="440"/>
        <end position="464"/>
    </location>
</feature>
<organism evidence="3 4">
    <name type="scientific">Tanacetum coccineum</name>
    <dbReference type="NCBI Taxonomy" id="301880"/>
    <lineage>
        <taxon>Eukaryota</taxon>
        <taxon>Viridiplantae</taxon>
        <taxon>Streptophyta</taxon>
        <taxon>Embryophyta</taxon>
        <taxon>Tracheophyta</taxon>
        <taxon>Spermatophyta</taxon>
        <taxon>Magnoliopsida</taxon>
        <taxon>eudicotyledons</taxon>
        <taxon>Gunneridae</taxon>
        <taxon>Pentapetalae</taxon>
        <taxon>asterids</taxon>
        <taxon>campanulids</taxon>
        <taxon>Asterales</taxon>
        <taxon>Asteraceae</taxon>
        <taxon>Asteroideae</taxon>
        <taxon>Anthemideae</taxon>
        <taxon>Anthemidinae</taxon>
        <taxon>Tanacetum</taxon>
    </lineage>
</organism>
<feature type="compositionally biased region" description="Polar residues" evidence="1">
    <location>
        <begin position="172"/>
        <end position="192"/>
    </location>
</feature>
<evidence type="ECO:0000313" key="4">
    <source>
        <dbReference type="Proteomes" id="UP001151760"/>
    </source>
</evidence>
<proteinExistence type="predicted"/>
<keyword evidence="4" id="KW-1185">Reference proteome</keyword>
<gene>
    <name evidence="3" type="ORF">Tco_1017516</name>
</gene>
<evidence type="ECO:0000259" key="2">
    <source>
        <dbReference type="PROSITE" id="PS50994"/>
    </source>
</evidence>
<dbReference type="EMBL" id="BQNB010017680">
    <property type="protein sequence ID" value="GJT66036.1"/>
    <property type="molecule type" value="Genomic_DNA"/>
</dbReference>